<dbReference type="SUPFAM" id="SSF102114">
    <property type="entry name" value="Radical SAM enzymes"/>
    <property type="match status" value="1"/>
</dbReference>
<comment type="cofactor">
    <cofactor evidence="1">
        <name>[4Fe-4S] cluster</name>
        <dbReference type="ChEBI" id="CHEBI:49883"/>
    </cofactor>
</comment>
<protein>
    <recommendedName>
        <fullName evidence="6">Radical SAM core domain-containing protein</fullName>
    </recommendedName>
</protein>
<keyword evidence="2" id="KW-0949">S-adenosyl-L-methionine</keyword>
<evidence type="ECO:0000256" key="1">
    <source>
        <dbReference type="ARBA" id="ARBA00001966"/>
    </source>
</evidence>
<organism evidence="7">
    <name type="scientific">marine sediment metagenome</name>
    <dbReference type="NCBI Taxonomy" id="412755"/>
    <lineage>
        <taxon>unclassified sequences</taxon>
        <taxon>metagenomes</taxon>
        <taxon>ecological metagenomes</taxon>
    </lineage>
</organism>
<sequence length="243" mass="27532">MKIQELTENVHSSDVVIVEIDSFPLKRTTNILHAESLIQSIRSQASSIKIIAFGYDLVLLPREIAGADFTCSFEPENSIDQVVDSLITDTLDKNTMFKEPLTDFDLLPFPARNLVSDLAEHGGSLIHKANLAKSTLIQTSRGCLNTCSFCQRKGWQDRYLTHSVEYVIQEFKELKKSNYINVWICDDNFTFNLSRAKQILTQLAQNKISERMKISLSSWTNIDFEFLDLAKAANVSIISYGIE</sequence>
<feature type="non-terminal residue" evidence="7">
    <location>
        <position position="243"/>
    </location>
</feature>
<keyword evidence="5" id="KW-0411">Iron-sulfur</keyword>
<feature type="domain" description="Radical SAM core" evidence="6">
    <location>
        <begin position="138"/>
        <end position="243"/>
    </location>
</feature>
<dbReference type="Pfam" id="PF04055">
    <property type="entry name" value="Radical_SAM"/>
    <property type="match status" value="1"/>
</dbReference>
<evidence type="ECO:0000313" key="7">
    <source>
        <dbReference type="EMBL" id="GAH53465.1"/>
    </source>
</evidence>
<keyword evidence="4" id="KW-0408">Iron</keyword>
<evidence type="ECO:0000259" key="6">
    <source>
        <dbReference type="Pfam" id="PF04055"/>
    </source>
</evidence>
<dbReference type="InterPro" id="IPR007197">
    <property type="entry name" value="rSAM"/>
</dbReference>
<dbReference type="AlphaFoldDB" id="X1H8V5"/>
<dbReference type="GO" id="GO:0046872">
    <property type="term" value="F:metal ion binding"/>
    <property type="evidence" value="ECO:0007669"/>
    <property type="project" value="UniProtKB-KW"/>
</dbReference>
<evidence type="ECO:0000256" key="2">
    <source>
        <dbReference type="ARBA" id="ARBA00022691"/>
    </source>
</evidence>
<keyword evidence="3" id="KW-0479">Metal-binding</keyword>
<proteinExistence type="predicted"/>
<comment type="caution">
    <text evidence="7">The sequence shown here is derived from an EMBL/GenBank/DDBJ whole genome shotgun (WGS) entry which is preliminary data.</text>
</comment>
<name>X1H8V5_9ZZZZ</name>
<dbReference type="InterPro" id="IPR051198">
    <property type="entry name" value="BchE-like"/>
</dbReference>
<reference evidence="7" key="1">
    <citation type="journal article" date="2014" name="Front. Microbiol.">
        <title>High frequency of phylogenetically diverse reductive dehalogenase-homologous genes in deep subseafloor sedimentary metagenomes.</title>
        <authorList>
            <person name="Kawai M."/>
            <person name="Futagami T."/>
            <person name="Toyoda A."/>
            <person name="Takaki Y."/>
            <person name="Nishi S."/>
            <person name="Hori S."/>
            <person name="Arai W."/>
            <person name="Tsubouchi T."/>
            <person name="Morono Y."/>
            <person name="Uchiyama I."/>
            <person name="Ito T."/>
            <person name="Fujiyama A."/>
            <person name="Inagaki F."/>
            <person name="Takami H."/>
        </authorList>
    </citation>
    <scope>NUCLEOTIDE SEQUENCE</scope>
    <source>
        <strain evidence="7">Expedition CK06-06</strain>
    </source>
</reference>
<gene>
    <name evidence="7" type="ORF">S03H2_38083</name>
</gene>
<accession>X1H8V5</accession>
<evidence type="ECO:0000256" key="4">
    <source>
        <dbReference type="ARBA" id="ARBA00023004"/>
    </source>
</evidence>
<dbReference type="GO" id="GO:0003824">
    <property type="term" value="F:catalytic activity"/>
    <property type="evidence" value="ECO:0007669"/>
    <property type="project" value="InterPro"/>
</dbReference>
<dbReference type="InterPro" id="IPR058240">
    <property type="entry name" value="rSAM_sf"/>
</dbReference>
<dbReference type="SFLD" id="SFLDS00029">
    <property type="entry name" value="Radical_SAM"/>
    <property type="match status" value="1"/>
</dbReference>
<evidence type="ECO:0000256" key="3">
    <source>
        <dbReference type="ARBA" id="ARBA00022723"/>
    </source>
</evidence>
<dbReference type="InterPro" id="IPR023404">
    <property type="entry name" value="rSAM_horseshoe"/>
</dbReference>
<dbReference type="GO" id="GO:0051536">
    <property type="term" value="F:iron-sulfur cluster binding"/>
    <property type="evidence" value="ECO:0007669"/>
    <property type="project" value="UniProtKB-KW"/>
</dbReference>
<dbReference type="Gene3D" id="3.80.30.20">
    <property type="entry name" value="tm_1862 like domain"/>
    <property type="match status" value="1"/>
</dbReference>
<dbReference type="SFLD" id="SFLDG01082">
    <property type="entry name" value="B12-binding_domain_containing"/>
    <property type="match status" value="1"/>
</dbReference>
<dbReference type="EMBL" id="BARU01023467">
    <property type="protein sequence ID" value="GAH53465.1"/>
    <property type="molecule type" value="Genomic_DNA"/>
</dbReference>
<evidence type="ECO:0000256" key="5">
    <source>
        <dbReference type="ARBA" id="ARBA00023014"/>
    </source>
</evidence>
<dbReference type="PANTHER" id="PTHR43409">
    <property type="entry name" value="ANAEROBIC MAGNESIUM-PROTOPORPHYRIN IX MONOMETHYL ESTER CYCLASE-RELATED"/>
    <property type="match status" value="1"/>
</dbReference>